<dbReference type="GO" id="GO:0003676">
    <property type="term" value="F:nucleic acid binding"/>
    <property type="evidence" value="ECO:0007669"/>
    <property type="project" value="InterPro"/>
</dbReference>
<dbReference type="PANTHER" id="PTHR33146">
    <property type="entry name" value="ENDONUCLEASE 4"/>
    <property type="match status" value="1"/>
</dbReference>
<keyword evidence="5" id="KW-1015">Disulfide bond</keyword>
<dbReference type="GO" id="GO:0006308">
    <property type="term" value="P:DNA catabolic process"/>
    <property type="evidence" value="ECO:0007669"/>
    <property type="project" value="InterPro"/>
</dbReference>
<protein>
    <submittedName>
        <fullName evidence="7">Nuclease S1</fullName>
        <ecNumber evidence="7">3.1.30.1</ecNumber>
    </submittedName>
</protein>
<sequence length="295" mass="33026">MMYYLGRLLLAMVFSMGVAESAYAWGPEGHALIADMAEAHLTPAAHAKIAALLALEGNKHLDQIASWPDAIRVSEPETGPWHFVDIPLYAATYHQARDCHVDESFATSDSSCVVVKLPEFAYRMVNASLAPRQRLEALKWVVHLVGDIHQPLHTEDDHDHGGNSLHLTYYGKNTNLHAVWDLGVIEHQFSWQLGPNYSINRGAVYAMAMKEDQAITLQQRAKWTSPDSLANVSRETVLWVNGTHELAWAAYRNLPADAQASGWENRYQAYAWPVIREQLDMASVRLAALLNDAFK</sequence>
<name>E6QS08_9ZZZZ</name>
<dbReference type="EC" id="3.1.30.1" evidence="7"/>
<keyword evidence="4 7" id="KW-0378">Hydrolase</keyword>
<evidence type="ECO:0000256" key="5">
    <source>
        <dbReference type="ARBA" id="ARBA00023157"/>
    </source>
</evidence>
<gene>
    <name evidence="7" type="ORF">CARN7_0787</name>
</gene>
<dbReference type="PANTHER" id="PTHR33146:SF26">
    <property type="entry name" value="ENDONUCLEASE 4"/>
    <property type="match status" value="1"/>
</dbReference>
<reference evidence="7" key="1">
    <citation type="submission" date="2009-10" db="EMBL/GenBank/DDBJ databases">
        <title>Diversity of trophic interactions inside an arsenic-rich microbial ecosystem.</title>
        <authorList>
            <person name="Bertin P.N."/>
            <person name="Heinrich-Salmeron A."/>
            <person name="Pelletier E."/>
            <person name="Goulhen-Chollet F."/>
            <person name="Arsene-Ploetze F."/>
            <person name="Gallien S."/>
            <person name="Calteau A."/>
            <person name="Vallenet D."/>
            <person name="Casiot C."/>
            <person name="Chane-Woon-Ming B."/>
            <person name="Giloteaux L."/>
            <person name="Barakat M."/>
            <person name="Bonnefoy V."/>
            <person name="Bruneel O."/>
            <person name="Chandler M."/>
            <person name="Cleiss J."/>
            <person name="Duran R."/>
            <person name="Elbaz-Poulichet F."/>
            <person name="Fonknechten N."/>
            <person name="Lauga B."/>
            <person name="Mornico D."/>
            <person name="Ortet P."/>
            <person name="Schaeffer C."/>
            <person name="Siguier P."/>
            <person name="Alexander Thil Smith A."/>
            <person name="Van Dorsselaer A."/>
            <person name="Weissenbach J."/>
            <person name="Medigue C."/>
            <person name="Le Paslier D."/>
        </authorList>
    </citation>
    <scope>NUCLEOTIDE SEQUENCE</scope>
</reference>
<dbReference type="GO" id="GO:0046872">
    <property type="term" value="F:metal ion binding"/>
    <property type="evidence" value="ECO:0007669"/>
    <property type="project" value="UniProtKB-KW"/>
</dbReference>
<organism evidence="7">
    <name type="scientific">mine drainage metagenome</name>
    <dbReference type="NCBI Taxonomy" id="410659"/>
    <lineage>
        <taxon>unclassified sequences</taxon>
        <taxon>metagenomes</taxon>
        <taxon>ecological metagenomes</taxon>
    </lineage>
</organism>
<dbReference type="InterPro" id="IPR003154">
    <property type="entry name" value="S1/P1nuclease"/>
</dbReference>
<evidence type="ECO:0000256" key="2">
    <source>
        <dbReference type="ARBA" id="ARBA00022723"/>
    </source>
</evidence>
<dbReference type="GO" id="GO:0016788">
    <property type="term" value="F:hydrolase activity, acting on ester bonds"/>
    <property type="evidence" value="ECO:0007669"/>
    <property type="project" value="InterPro"/>
</dbReference>
<keyword evidence="3" id="KW-0255">Endonuclease</keyword>
<evidence type="ECO:0000313" key="7">
    <source>
        <dbReference type="EMBL" id="CBI10030.1"/>
    </source>
</evidence>
<dbReference type="Gene3D" id="1.10.575.10">
    <property type="entry name" value="P1 Nuclease"/>
    <property type="match status" value="1"/>
</dbReference>
<evidence type="ECO:0000256" key="4">
    <source>
        <dbReference type="ARBA" id="ARBA00022801"/>
    </source>
</evidence>
<accession>E6QS08</accession>
<proteinExistence type="predicted"/>
<dbReference type="CDD" id="cd11010">
    <property type="entry name" value="S1-P1_nuclease"/>
    <property type="match status" value="1"/>
</dbReference>
<comment type="caution">
    <text evidence="7">The sequence shown here is derived from an EMBL/GenBank/DDBJ whole genome shotgun (WGS) entry which is preliminary data.</text>
</comment>
<keyword evidence="2" id="KW-0479">Metal-binding</keyword>
<dbReference type="EMBL" id="CABR01000065">
    <property type="protein sequence ID" value="CBI10030.1"/>
    <property type="molecule type" value="Genomic_DNA"/>
</dbReference>
<evidence type="ECO:0000256" key="3">
    <source>
        <dbReference type="ARBA" id="ARBA00022759"/>
    </source>
</evidence>
<dbReference type="Pfam" id="PF02265">
    <property type="entry name" value="S1-P1_nuclease"/>
    <property type="match status" value="1"/>
</dbReference>
<dbReference type="GO" id="GO:0004519">
    <property type="term" value="F:endonuclease activity"/>
    <property type="evidence" value="ECO:0007669"/>
    <property type="project" value="UniProtKB-KW"/>
</dbReference>
<keyword evidence="6" id="KW-0325">Glycoprotein</keyword>
<evidence type="ECO:0000256" key="6">
    <source>
        <dbReference type="ARBA" id="ARBA00023180"/>
    </source>
</evidence>
<dbReference type="AlphaFoldDB" id="E6QS08"/>
<evidence type="ECO:0000256" key="1">
    <source>
        <dbReference type="ARBA" id="ARBA00022722"/>
    </source>
</evidence>
<keyword evidence="1" id="KW-0540">Nuclease</keyword>
<dbReference type="SUPFAM" id="SSF48537">
    <property type="entry name" value="Phospholipase C/P1 nuclease"/>
    <property type="match status" value="1"/>
</dbReference>
<dbReference type="InterPro" id="IPR008947">
    <property type="entry name" value="PLipase_C/P1_nuclease_dom_sf"/>
</dbReference>